<comment type="cofactor">
    <cofactor evidence="6">
        <name>Zn(2+)</name>
        <dbReference type="ChEBI" id="CHEBI:29105"/>
    </cofactor>
    <text evidence="6">Binds 1 zinc ion per subunit.</text>
</comment>
<evidence type="ECO:0000256" key="6">
    <source>
        <dbReference type="RuleBase" id="RU003983"/>
    </source>
</evidence>
<evidence type="ECO:0000256" key="3">
    <source>
        <dbReference type="ARBA" id="ARBA00022801"/>
    </source>
</evidence>
<keyword evidence="5 6" id="KW-0482">Metalloprotease</keyword>
<accession>A0A7T0G244</accession>
<dbReference type="InterPro" id="IPR001915">
    <property type="entry name" value="Peptidase_M48"/>
</dbReference>
<evidence type="ECO:0000313" key="8">
    <source>
        <dbReference type="EMBL" id="QPJ63856.1"/>
    </source>
</evidence>
<dbReference type="GO" id="GO:0004222">
    <property type="term" value="F:metalloendopeptidase activity"/>
    <property type="evidence" value="ECO:0007669"/>
    <property type="project" value="InterPro"/>
</dbReference>
<dbReference type="InterPro" id="IPR051156">
    <property type="entry name" value="Mito/Outer_Membr_Metalloprot"/>
</dbReference>
<keyword evidence="2" id="KW-0479">Metal-binding</keyword>
<evidence type="ECO:0000256" key="2">
    <source>
        <dbReference type="ARBA" id="ARBA00022723"/>
    </source>
</evidence>
<evidence type="ECO:0000256" key="4">
    <source>
        <dbReference type="ARBA" id="ARBA00022833"/>
    </source>
</evidence>
<dbReference type="GO" id="GO:0046872">
    <property type="term" value="F:metal ion binding"/>
    <property type="evidence" value="ECO:0007669"/>
    <property type="project" value="UniProtKB-KW"/>
</dbReference>
<dbReference type="Proteomes" id="UP000594688">
    <property type="component" value="Chromosome"/>
</dbReference>
<gene>
    <name evidence="8" type="ORF">G3M70_16650</name>
</gene>
<dbReference type="GO" id="GO:0016020">
    <property type="term" value="C:membrane"/>
    <property type="evidence" value="ECO:0007669"/>
    <property type="project" value="TreeGrafter"/>
</dbReference>
<evidence type="ECO:0000256" key="5">
    <source>
        <dbReference type="ARBA" id="ARBA00023049"/>
    </source>
</evidence>
<sequence length="331" mass="37051">MGQNADPQVIAQFGLYPDKDLQLYVNQIGQDLVSSLSNPEFDDYFFKVVDSPQINAFALPGGYIYVTRGILAVMNNEAELAGVLGHEIGHVVNHHGAEQMVRSIGAQILAIGGAIASPKNAGPWLAVSTQLFTTINMGYGREAELESDAHGLMNAYEAGYDPKSAINFFRTLRQQEIMSGQSYHSFQATHPDTKIRIIKGDSLADTINNRGNKVTKKNRDNFLRKIDGLIYGGKRHSKDRREYKPEYIDIYEVKAGETFNSIAVKELNEPQQDLDIAILNGMRLEDKLEPGTLLKLVRKGKPENHKILDLKPDLARNKMKKKRELNFTFSD</sequence>
<reference evidence="8 9" key="1">
    <citation type="submission" date="2020-02" db="EMBL/GenBank/DDBJ databases">
        <title>Genomic and physiological characterization of two novel Nitrospinaceae genera.</title>
        <authorList>
            <person name="Mueller A.J."/>
            <person name="Jung M.-Y."/>
            <person name="Strachan C.R."/>
            <person name="Herbold C.W."/>
            <person name="Kirkegaard R.H."/>
            <person name="Daims H."/>
        </authorList>
    </citation>
    <scope>NUCLEOTIDE SEQUENCE [LARGE SCALE GENOMIC DNA]</scope>
    <source>
        <strain evidence="8">EB</strain>
    </source>
</reference>
<dbReference type="Gene3D" id="3.30.2010.10">
    <property type="entry name" value="Metalloproteases ('zincins'), catalytic domain"/>
    <property type="match status" value="1"/>
</dbReference>
<protein>
    <submittedName>
        <fullName evidence="8">M48 family metalloprotease</fullName>
    </submittedName>
</protein>
<dbReference type="GO" id="GO:0051603">
    <property type="term" value="P:proteolysis involved in protein catabolic process"/>
    <property type="evidence" value="ECO:0007669"/>
    <property type="project" value="TreeGrafter"/>
</dbReference>
<dbReference type="PROSITE" id="PS51782">
    <property type="entry name" value="LYSM"/>
    <property type="match status" value="1"/>
</dbReference>
<feature type="domain" description="LysM" evidence="7">
    <location>
        <begin position="249"/>
        <end position="296"/>
    </location>
</feature>
<evidence type="ECO:0000313" key="9">
    <source>
        <dbReference type="Proteomes" id="UP000594688"/>
    </source>
</evidence>
<dbReference type="PANTHER" id="PTHR22726:SF1">
    <property type="entry name" value="METALLOENDOPEPTIDASE OMA1, MITOCHONDRIAL"/>
    <property type="match status" value="1"/>
</dbReference>
<proteinExistence type="inferred from homology"/>
<dbReference type="CDD" id="cd07333">
    <property type="entry name" value="M48C_bepA_like"/>
    <property type="match status" value="1"/>
</dbReference>
<dbReference type="CDD" id="cd00118">
    <property type="entry name" value="LysM"/>
    <property type="match status" value="1"/>
</dbReference>
<evidence type="ECO:0000259" key="7">
    <source>
        <dbReference type="PROSITE" id="PS51782"/>
    </source>
</evidence>
<organism evidence="8 9">
    <name type="scientific">Candidatus Nitronauta litoralis</name>
    <dbReference type="NCBI Taxonomy" id="2705533"/>
    <lineage>
        <taxon>Bacteria</taxon>
        <taxon>Pseudomonadati</taxon>
        <taxon>Nitrospinota/Tectimicrobiota group</taxon>
        <taxon>Nitrospinota</taxon>
        <taxon>Nitrospinia</taxon>
        <taxon>Nitrospinales</taxon>
        <taxon>Nitrospinaceae</taxon>
        <taxon>Candidatus Nitronauta</taxon>
    </lineage>
</organism>
<keyword evidence="1 6" id="KW-0645">Protease</keyword>
<name>A0A7T0G244_9BACT</name>
<dbReference type="Pfam" id="PF01435">
    <property type="entry name" value="Peptidase_M48"/>
    <property type="match status" value="1"/>
</dbReference>
<dbReference type="AlphaFoldDB" id="A0A7T0G244"/>
<dbReference type="KEGG" id="nli:G3M70_16650"/>
<comment type="similarity">
    <text evidence="6">Belongs to the peptidase M48 family.</text>
</comment>
<evidence type="ECO:0000256" key="1">
    <source>
        <dbReference type="ARBA" id="ARBA00022670"/>
    </source>
</evidence>
<dbReference type="PANTHER" id="PTHR22726">
    <property type="entry name" value="METALLOENDOPEPTIDASE OMA1"/>
    <property type="match status" value="1"/>
</dbReference>
<keyword evidence="3 6" id="KW-0378">Hydrolase</keyword>
<keyword evidence="4 6" id="KW-0862">Zinc</keyword>
<dbReference type="InterPro" id="IPR018392">
    <property type="entry name" value="LysM"/>
</dbReference>
<dbReference type="EMBL" id="CP048685">
    <property type="protein sequence ID" value="QPJ63856.1"/>
    <property type="molecule type" value="Genomic_DNA"/>
</dbReference>